<keyword evidence="2" id="KW-0472">Membrane</keyword>
<organism evidence="4 5">
    <name type="scientific">Chromobacterium subtsugae</name>
    <dbReference type="NCBI Taxonomy" id="251747"/>
    <lineage>
        <taxon>Bacteria</taxon>
        <taxon>Pseudomonadati</taxon>
        <taxon>Pseudomonadota</taxon>
        <taxon>Betaproteobacteria</taxon>
        <taxon>Neisseriales</taxon>
        <taxon>Chromobacteriaceae</taxon>
        <taxon>Chromobacterium</taxon>
    </lineage>
</organism>
<dbReference type="EC" id="2.7.7.65" evidence="1"/>
<dbReference type="PANTHER" id="PTHR45138">
    <property type="entry name" value="REGULATORY COMPONENTS OF SENSORY TRANSDUCTION SYSTEM"/>
    <property type="match status" value="1"/>
</dbReference>
<evidence type="ECO:0000256" key="1">
    <source>
        <dbReference type="ARBA" id="ARBA00012528"/>
    </source>
</evidence>
<dbReference type="InterPro" id="IPR000160">
    <property type="entry name" value="GGDEF_dom"/>
</dbReference>
<dbReference type="NCBIfam" id="TIGR00254">
    <property type="entry name" value="GGDEF"/>
    <property type="match status" value="1"/>
</dbReference>
<dbReference type="EMBL" id="JAHDTB010000001">
    <property type="protein sequence ID" value="MBW8286472.1"/>
    <property type="molecule type" value="Genomic_DNA"/>
</dbReference>
<feature type="transmembrane region" description="Helical" evidence="2">
    <location>
        <begin position="290"/>
        <end position="312"/>
    </location>
</feature>
<accession>A0ABS7F8U7</accession>
<keyword evidence="2" id="KW-1133">Transmembrane helix</keyword>
<sequence length="495" mass="55137">MSGPLARYRLVIIVTLLLLGGIVVNACLYYRQSSDEIRRSIVEQGLPLTGDTIFSQIDQGILRPLSVAALMAHDTFLADWMQNGEISPERASRYLSAINGRNGISGSFLVSERSRRYYYAGGIHKIVSASNPHDAWYFRCRGMRQDHEINLDRDMTNGGQATMFINHRMLDDQGRLLGVIGVGLPLDQLARQLAAHEQRFRRRIYFIDRGGRVMLSSSRAFPSGKRLQELPGLSALSPAILSGREAPQRLEYSLDGNRYLLTSRFLPELGWHLLVEQNASRALQPLRASLLANLAINSAILLLVVMAVLATLQRHQRKLRQLATTDQLTGCLNRLAFLDLLPGWLRHCQRIGAIPQLLMLDIDHFKQANDRYGHQVGDRLLQETAELLRSQLRGNDLLIRWGGEEFMVLVASHGLDDSLAERLRSIVARHLMQGAPDKLTITISVGIGLWQPPETLEAAIDRVDQALYAAKQAGRNRVCQAIPAPATGQAASAGR</sequence>
<dbReference type="InterPro" id="IPR029787">
    <property type="entry name" value="Nucleotide_cyclase"/>
</dbReference>
<dbReference type="Gene3D" id="3.30.70.270">
    <property type="match status" value="1"/>
</dbReference>
<keyword evidence="4" id="KW-0548">Nucleotidyltransferase</keyword>
<keyword evidence="2" id="KW-0812">Transmembrane</keyword>
<evidence type="ECO:0000313" key="4">
    <source>
        <dbReference type="EMBL" id="MBW8286472.1"/>
    </source>
</evidence>
<keyword evidence="5" id="KW-1185">Reference proteome</keyword>
<name>A0ABS7F8U7_9NEIS</name>
<dbReference type="GeneID" id="89687844"/>
<feature type="domain" description="GGDEF" evidence="3">
    <location>
        <begin position="353"/>
        <end position="483"/>
    </location>
</feature>
<dbReference type="Pfam" id="PF00990">
    <property type="entry name" value="GGDEF"/>
    <property type="match status" value="1"/>
</dbReference>
<protein>
    <recommendedName>
        <fullName evidence="1">diguanylate cyclase</fullName>
        <ecNumber evidence="1">2.7.7.65</ecNumber>
    </recommendedName>
</protein>
<dbReference type="SMART" id="SM00267">
    <property type="entry name" value="GGDEF"/>
    <property type="match status" value="1"/>
</dbReference>
<gene>
    <name evidence="4" type="ORF">KIF53_02330</name>
</gene>
<dbReference type="CDD" id="cd18773">
    <property type="entry name" value="PDC1_HK_sensor"/>
    <property type="match status" value="1"/>
</dbReference>
<keyword evidence="4" id="KW-0808">Transferase</keyword>
<dbReference type="Gene3D" id="3.30.450.20">
    <property type="entry name" value="PAS domain"/>
    <property type="match status" value="1"/>
</dbReference>
<proteinExistence type="predicted"/>
<dbReference type="Proteomes" id="UP000711178">
    <property type="component" value="Unassembled WGS sequence"/>
</dbReference>
<reference evidence="4 5" key="1">
    <citation type="submission" date="2021-05" db="EMBL/GenBank/DDBJ databases">
        <title>Draft Whole Genome Sequencing Of Biosensor Chromobacterium violaceum Strain CV026 Reveals A Regulatory RNA In Chromobacterium violaceum Phenotype Regulatory Network.</title>
        <authorList>
            <person name="Hong K.W."/>
            <person name="Chan K.G."/>
            <person name="Chang C.-Y."/>
        </authorList>
    </citation>
    <scope>NUCLEOTIDE SEQUENCE [LARGE SCALE GENOMIC DNA]</scope>
    <source>
        <strain evidence="4 5">ATCC 31532</strain>
    </source>
</reference>
<comment type="caution">
    <text evidence="4">The sequence shown here is derived from an EMBL/GenBank/DDBJ whole genome shotgun (WGS) entry which is preliminary data.</text>
</comment>
<dbReference type="GO" id="GO:0052621">
    <property type="term" value="F:diguanylate cyclase activity"/>
    <property type="evidence" value="ECO:0007669"/>
    <property type="project" value="UniProtKB-EC"/>
</dbReference>
<dbReference type="CDD" id="cd01949">
    <property type="entry name" value="GGDEF"/>
    <property type="match status" value="1"/>
</dbReference>
<dbReference type="InterPro" id="IPR050469">
    <property type="entry name" value="Diguanylate_Cyclase"/>
</dbReference>
<dbReference type="RefSeq" id="WP_052258329.1">
    <property type="nucleotide sequence ID" value="NZ_CP142381.1"/>
</dbReference>
<dbReference type="InterPro" id="IPR043128">
    <property type="entry name" value="Rev_trsase/Diguanyl_cyclase"/>
</dbReference>
<dbReference type="PANTHER" id="PTHR45138:SF24">
    <property type="entry name" value="DIGUANYLATE CYCLASE DGCC-RELATED"/>
    <property type="match status" value="1"/>
</dbReference>
<dbReference type="PROSITE" id="PS50887">
    <property type="entry name" value="GGDEF"/>
    <property type="match status" value="1"/>
</dbReference>
<evidence type="ECO:0000259" key="3">
    <source>
        <dbReference type="PROSITE" id="PS50887"/>
    </source>
</evidence>
<evidence type="ECO:0000256" key="2">
    <source>
        <dbReference type="SAM" id="Phobius"/>
    </source>
</evidence>
<dbReference type="SUPFAM" id="SSF55073">
    <property type="entry name" value="Nucleotide cyclase"/>
    <property type="match status" value="1"/>
</dbReference>
<evidence type="ECO:0000313" key="5">
    <source>
        <dbReference type="Proteomes" id="UP000711178"/>
    </source>
</evidence>